<gene>
    <name evidence="4" type="ORF">SAMN05421882_101558</name>
</gene>
<comment type="similarity">
    <text evidence="1">Belongs to the AB hydrolase superfamily. AB hydrolase 2 family.</text>
</comment>
<evidence type="ECO:0000313" key="4">
    <source>
        <dbReference type="EMBL" id="SDW54295.1"/>
    </source>
</evidence>
<dbReference type="PANTHER" id="PTHR10655:SF17">
    <property type="entry name" value="LYSOPHOSPHOLIPASE-LIKE PROTEIN 1"/>
    <property type="match status" value="1"/>
</dbReference>
<accession>A0A1H2UDT3</accession>
<feature type="domain" description="Phospholipase/carboxylesterase/thioesterase" evidence="3">
    <location>
        <begin position="18"/>
        <end position="224"/>
    </location>
</feature>
<evidence type="ECO:0000259" key="3">
    <source>
        <dbReference type="Pfam" id="PF02230"/>
    </source>
</evidence>
<organism evidence="4 5">
    <name type="scientific">Nitrosomonas communis</name>
    <dbReference type="NCBI Taxonomy" id="44574"/>
    <lineage>
        <taxon>Bacteria</taxon>
        <taxon>Pseudomonadati</taxon>
        <taxon>Pseudomonadota</taxon>
        <taxon>Betaproteobacteria</taxon>
        <taxon>Nitrosomonadales</taxon>
        <taxon>Nitrosomonadaceae</taxon>
        <taxon>Nitrosomonas</taxon>
    </lineage>
</organism>
<dbReference type="Pfam" id="PF02230">
    <property type="entry name" value="Abhydrolase_2"/>
    <property type="match status" value="1"/>
</dbReference>
<dbReference type="InterPro" id="IPR050565">
    <property type="entry name" value="LYPA1-2/EST-like"/>
</dbReference>
<protein>
    <submittedName>
        <fullName evidence="4">Phospholipase/carboxylesterase</fullName>
    </submittedName>
</protein>
<evidence type="ECO:0000313" key="5">
    <source>
        <dbReference type="Proteomes" id="UP000183454"/>
    </source>
</evidence>
<evidence type="ECO:0000256" key="1">
    <source>
        <dbReference type="ARBA" id="ARBA00006499"/>
    </source>
</evidence>
<sequence>MPTPLSQQLPAIELETGAQPTHSILWMHGLGADGNDFVPIIHELKLPPDTAIRFIFPHAPKQPVSINQGFIMRAWYDIKLPNLNHYEDEAGIRRSQHAITALIERENQRGISSNHIVLAGFSQGGVMALQVGLRHPDKLGGIMVLSSYLPLAHTLAKETHHANTSTSIFMAHGSHDPIVPIHLAKTSRQQLVEAGYQVEWHEYPMEHSVCSEELADISRWLQQVLRG</sequence>
<reference evidence="4 5" key="1">
    <citation type="submission" date="2016-10" db="EMBL/GenBank/DDBJ databases">
        <authorList>
            <person name="de Groot N.N."/>
        </authorList>
    </citation>
    <scope>NUCLEOTIDE SEQUENCE [LARGE SCALE GENOMIC DNA]</scope>
    <source>
        <strain evidence="4 5">Nm110</strain>
    </source>
</reference>
<dbReference type="PANTHER" id="PTHR10655">
    <property type="entry name" value="LYSOPHOSPHOLIPASE-RELATED"/>
    <property type="match status" value="1"/>
</dbReference>
<dbReference type="EMBL" id="FNNH01000015">
    <property type="protein sequence ID" value="SDW54295.1"/>
    <property type="molecule type" value="Genomic_DNA"/>
</dbReference>
<name>A0A1H2UDT3_9PROT</name>
<dbReference type="InterPro" id="IPR003140">
    <property type="entry name" value="PLipase/COase/thioEstase"/>
</dbReference>
<dbReference type="InterPro" id="IPR029058">
    <property type="entry name" value="AB_hydrolase_fold"/>
</dbReference>
<dbReference type="Gene3D" id="3.40.50.1820">
    <property type="entry name" value="alpha/beta hydrolase"/>
    <property type="match status" value="1"/>
</dbReference>
<evidence type="ECO:0000256" key="2">
    <source>
        <dbReference type="ARBA" id="ARBA00022801"/>
    </source>
</evidence>
<dbReference type="Proteomes" id="UP000183454">
    <property type="component" value="Unassembled WGS sequence"/>
</dbReference>
<proteinExistence type="inferred from homology"/>
<keyword evidence="2" id="KW-0378">Hydrolase</keyword>
<dbReference type="SUPFAM" id="SSF53474">
    <property type="entry name" value="alpha/beta-Hydrolases"/>
    <property type="match status" value="1"/>
</dbReference>
<dbReference type="AlphaFoldDB" id="A0A1H2UDT3"/>
<dbReference type="GO" id="GO:0016787">
    <property type="term" value="F:hydrolase activity"/>
    <property type="evidence" value="ECO:0007669"/>
    <property type="project" value="UniProtKB-KW"/>
</dbReference>
<dbReference type="RefSeq" id="WP_074666839.1">
    <property type="nucleotide sequence ID" value="NZ_FNNH01000015.1"/>
</dbReference>